<keyword evidence="5" id="KW-1185">Reference proteome</keyword>
<evidence type="ECO:0000313" key="5">
    <source>
        <dbReference type="Proteomes" id="UP000324897"/>
    </source>
</evidence>
<dbReference type="SUPFAM" id="SSF52058">
    <property type="entry name" value="L domain-like"/>
    <property type="match status" value="1"/>
</dbReference>
<organism evidence="4 5">
    <name type="scientific">Eragrostis curvula</name>
    <name type="common">weeping love grass</name>
    <dbReference type="NCBI Taxonomy" id="38414"/>
    <lineage>
        <taxon>Eukaryota</taxon>
        <taxon>Viridiplantae</taxon>
        <taxon>Streptophyta</taxon>
        <taxon>Embryophyta</taxon>
        <taxon>Tracheophyta</taxon>
        <taxon>Spermatophyta</taxon>
        <taxon>Magnoliopsida</taxon>
        <taxon>Liliopsida</taxon>
        <taxon>Poales</taxon>
        <taxon>Poaceae</taxon>
        <taxon>PACMAD clade</taxon>
        <taxon>Chloridoideae</taxon>
        <taxon>Eragrostideae</taxon>
        <taxon>Eragrostidinae</taxon>
        <taxon>Eragrostis</taxon>
    </lineage>
</organism>
<dbReference type="Gene3D" id="3.80.10.10">
    <property type="entry name" value="Ribonuclease Inhibitor"/>
    <property type="match status" value="2"/>
</dbReference>
<dbReference type="InterPro" id="IPR001611">
    <property type="entry name" value="Leu-rich_rpt"/>
</dbReference>
<dbReference type="AlphaFoldDB" id="A0A5J9U0W6"/>
<evidence type="ECO:0000259" key="3">
    <source>
        <dbReference type="Pfam" id="PF08263"/>
    </source>
</evidence>
<dbReference type="EMBL" id="RWGY01000029">
    <property type="protein sequence ID" value="TVU17254.1"/>
    <property type="molecule type" value="Genomic_DNA"/>
</dbReference>
<keyword evidence="2" id="KW-0677">Repeat</keyword>
<dbReference type="Proteomes" id="UP000324897">
    <property type="component" value="Chromosome 7"/>
</dbReference>
<reference evidence="4 5" key="1">
    <citation type="journal article" date="2019" name="Sci. Rep.">
        <title>A high-quality genome of Eragrostis curvula grass provides insights into Poaceae evolution and supports new strategies to enhance forage quality.</title>
        <authorList>
            <person name="Carballo J."/>
            <person name="Santos B.A.C.M."/>
            <person name="Zappacosta D."/>
            <person name="Garbus I."/>
            <person name="Selva J.P."/>
            <person name="Gallo C.A."/>
            <person name="Diaz A."/>
            <person name="Albertini E."/>
            <person name="Caccamo M."/>
            <person name="Echenique V."/>
        </authorList>
    </citation>
    <scope>NUCLEOTIDE SEQUENCE [LARGE SCALE GENOMIC DNA]</scope>
    <source>
        <strain evidence="5">cv. Victoria</strain>
        <tissue evidence="4">Leaf</tissue>
    </source>
</reference>
<protein>
    <recommendedName>
        <fullName evidence="3">Leucine-rich repeat-containing N-terminal plant-type domain-containing protein</fullName>
    </recommendedName>
</protein>
<dbReference type="InterPro" id="IPR032675">
    <property type="entry name" value="LRR_dom_sf"/>
</dbReference>
<comment type="caution">
    <text evidence="4">The sequence shown here is derived from an EMBL/GenBank/DDBJ whole genome shotgun (WGS) entry which is preliminary data.</text>
</comment>
<evidence type="ECO:0000256" key="2">
    <source>
        <dbReference type="ARBA" id="ARBA00022737"/>
    </source>
</evidence>
<dbReference type="Pfam" id="PF00560">
    <property type="entry name" value="LRR_1"/>
    <property type="match status" value="2"/>
</dbReference>
<keyword evidence="1" id="KW-0433">Leucine-rich repeat</keyword>
<gene>
    <name evidence="4" type="ORF">EJB05_33273</name>
</gene>
<proteinExistence type="predicted"/>
<sequence length="258" mass="28510">DVFRGEHATIDRLCFICIFTDTTSEEEKAITFKMMGSHGFCLFILLTCFIPISVSAENNDIRSLFTLRDAVTEGKGFLRNWFHSEIPPCSWSGISCVGRTVVAIDLSPVPVYAPFPSCIGSFRSLVRLDFSHQSLLDTWGNLQLLQYLDLSNNQLTGVLPASLYGFKMLKEMVLARNFFSGQLSSAIGQLPDLKKFSISVNSISGALPLELGALQNLEFLDFHANTLSGSIPATFGNLSRLLHLDANQNNLTGSIFRE</sequence>
<evidence type="ECO:0000313" key="4">
    <source>
        <dbReference type="EMBL" id="TVU17254.1"/>
    </source>
</evidence>
<feature type="domain" description="Leucine-rich repeat-containing N-terminal plant-type" evidence="3">
    <location>
        <begin position="58"/>
        <end position="96"/>
    </location>
</feature>
<dbReference type="FunFam" id="3.80.10.10:FF:000544">
    <property type="entry name" value="Leucine-rich repeat receptor-like serine/threonine-protein kinase BAM3"/>
    <property type="match status" value="1"/>
</dbReference>
<dbReference type="OrthoDB" id="1394818at2759"/>
<dbReference type="InterPro" id="IPR053213">
    <property type="entry name" value="RLP29"/>
</dbReference>
<feature type="non-terminal residue" evidence="4">
    <location>
        <position position="1"/>
    </location>
</feature>
<dbReference type="PRINTS" id="PR00019">
    <property type="entry name" value="LEURICHRPT"/>
</dbReference>
<dbReference type="InterPro" id="IPR013210">
    <property type="entry name" value="LRR_N_plant-typ"/>
</dbReference>
<evidence type="ECO:0000256" key="1">
    <source>
        <dbReference type="ARBA" id="ARBA00022614"/>
    </source>
</evidence>
<dbReference type="Pfam" id="PF08263">
    <property type="entry name" value="LRRNT_2"/>
    <property type="match status" value="1"/>
</dbReference>
<accession>A0A5J9U0W6</accession>
<dbReference type="Gramene" id="TVU17254">
    <property type="protein sequence ID" value="TVU17254"/>
    <property type="gene ID" value="EJB05_33273"/>
</dbReference>
<dbReference type="PANTHER" id="PTHR48009:SF4">
    <property type="entry name" value="LEUCINE-RICH REPEAT (LRR) FAMILY PROTEIN"/>
    <property type="match status" value="1"/>
</dbReference>
<name>A0A5J9U0W6_9POAL</name>
<dbReference type="PANTHER" id="PTHR48009">
    <property type="entry name" value="LEUCINE-RICH REPEAT (LRR) FAMILY PROTEIN"/>
    <property type="match status" value="1"/>
</dbReference>